<protein>
    <submittedName>
        <fullName evidence="2">Uncharacterized protein</fullName>
    </submittedName>
</protein>
<accession>A0A6A4CFL2</accession>
<comment type="caution">
    <text evidence="2">The sequence shown here is derived from an EMBL/GenBank/DDBJ whole genome shotgun (WGS) entry which is preliminary data.</text>
</comment>
<evidence type="ECO:0000313" key="3">
    <source>
        <dbReference type="Proteomes" id="UP000433483"/>
    </source>
</evidence>
<organism evidence="2 4">
    <name type="scientific">Phytophthora fragariae</name>
    <dbReference type="NCBI Taxonomy" id="53985"/>
    <lineage>
        <taxon>Eukaryota</taxon>
        <taxon>Sar</taxon>
        <taxon>Stramenopiles</taxon>
        <taxon>Oomycota</taxon>
        <taxon>Peronosporomycetes</taxon>
        <taxon>Peronosporales</taxon>
        <taxon>Peronosporaceae</taxon>
        <taxon>Phytophthora</taxon>
    </lineage>
</organism>
<dbReference type="Proteomes" id="UP000433483">
    <property type="component" value="Unassembled WGS sequence"/>
</dbReference>
<dbReference type="EMBL" id="QXGB01001898">
    <property type="protein sequence ID" value="KAE9184058.1"/>
    <property type="molecule type" value="Genomic_DNA"/>
</dbReference>
<dbReference type="EMBL" id="QXGE01001674">
    <property type="protein sequence ID" value="KAE9289614.1"/>
    <property type="molecule type" value="Genomic_DNA"/>
</dbReference>
<dbReference type="AlphaFoldDB" id="A0A6A4CFL2"/>
<dbReference type="Proteomes" id="UP000437068">
    <property type="component" value="Unassembled WGS sequence"/>
</dbReference>
<proteinExistence type="predicted"/>
<gene>
    <name evidence="2" type="ORF">PF001_g19955</name>
    <name evidence="1" type="ORF">PF005_g21830</name>
</gene>
<sequence length="99" mass="11174">MSQGITPRRRARAARRVPQTRKTMVLFLQLPAVCGARLWRNYPTQTTPAWVNQRCVPGSATLTPPSIPTTTHDLEIPPLRRRLDAASNCFCNHNHFLLG</sequence>
<name>A0A6A4CFL2_9STRA</name>
<reference evidence="3 4" key="1">
    <citation type="submission" date="2018-08" db="EMBL/GenBank/DDBJ databases">
        <title>Genomic investigation of the strawberry pathogen Phytophthora fragariae indicates pathogenicity is determined by transcriptional variation in three key races.</title>
        <authorList>
            <person name="Adams T.M."/>
            <person name="Armitage A.D."/>
            <person name="Sobczyk M.K."/>
            <person name="Bates H.J."/>
            <person name="Dunwell J.M."/>
            <person name="Nellist C.F."/>
            <person name="Harrison R.J."/>
        </authorList>
    </citation>
    <scope>NUCLEOTIDE SEQUENCE [LARGE SCALE GENOMIC DNA]</scope>
    <source>
        <strain evidence="2 4">A4</strain>
        <strain evidence="1 3">NOV-27</strain>
    </source>
</reference>
<evidence type="ECO:0000313" key="1">
    <source>
        <dbReference type="EMBL" id="KAE9184058.1"/>
    </source>
</evidence>
<evidence type="ECO:0000313" key="4">
    <source>
        <dbReference type="Proteomes" id="UP000437068"/>
    </source>
</evidence>
<evidence type="ECO:0000313" key="2">
    <source>
        <dbReference type="EMBL" id="KAE9289614.1"/>
    </source>
</evidence>
<keyword evidence="3" id="KW-1185">Reference proteome</keyword>